<dbReference type="InParanoid" id="A0A0L0HUW4"/>
<keyword evidence="2" id="KW-1185">Reference proteome</keyword>
<gene>
    <name evidence="1" type="ORF">SPPG_00801</name>
</gene>
<evidence type="ECO:0000313" key="2">
    <source>
        <dbReference type="Proteomes" id="UP000053201"/>
    </source>
</evidence>
<dbReference type="OrthoDB" id="2114258at2759"/>
<dbReference type="AlphaFoldDB" id="A0A0L0HUW4"/>
<reference evidence="1 2" key="1">
    <citation type="submission" date="2009-08" db="EMBL/GenBank/DDBJ databases">
        <title>The Genome Sequence of Spizellomyces punctatus strain DAOM BR117.</title>
        <authorList>
            <consortium name="The Broad Institute Genome Sequencing Platform"/>
            <person name="Russ C."/>
            <person name="Cuomo C."/>
            <person name="Shea T."/>
            <person name="Young S.K."/>
            <person name="Zeng Q."/>
            <person name="Koehrsen M."/>
            <person name="Haas B."/>
            <person name="Borodovsky M."/>
            <person name="Guigo R."/>
            <person name="Alvarado L."/>
            <person name="Berlin A."/>
            <person name="Bochicchio J."/>
            <person name="Borenstein D."/>
            <person name="Chapman S."/>
            <person name="Chen Z."/>
            <person name="Engels R."/>
            <person name="Freedman E."/>
            <person name="Gellesch M."/>
            <person name="Goldberg J."/>
            <person name="Griggs A."/>
            <person name="Gujja S."/>
            <person name="Heiman D."/>
            <person name="Hepburn T."/>
            <person name="Howarth C."/>
            <person name="Jen D."/>
            <person name="Larson L."/>
            <person name="Lewis B."/>
            <person name="Mehta T."/>
            <person name="Park D."/>
            <person name="Pearson M."/>
            <person name="Roberts A."/>
            <person name="Saif S."/>
            <person name="Shenoy N."/>
            <person name="Sisk P."/>
            <person name="Stolte C."/>
            <person name="Sykes S."/>
            <person name="Thomson T."/>
            <person name="Walk T."/>
            <person name="White J."/>
            <person name="Yandava C."/>
            <person name="Burger G."/>
            <person name="Gray M.W."/>
            <person name="Holland P.W.H."/>
            <person name="King N."/>
            <person name="Lang F.B.F."/>
            <person name="Roger A.J."/>
            <person name="Ruiz-Trillo I."/>
            <person name="Lander E."/>
            <person name="Nusbaum C."/>
        </authorList>
    </citation>
    <scope>NUCLEOTIDE SEQUENCE [LARGE SCALE GENOMIC DNA]</scope>
    <source>
        <strain evidence="1 2">DAOM BR117</strain>
    </source>
</reference>
<dbReference type="VEuPathDB" id="FungiDB:SPPG_00801"/>
<dbReference type="Proteomes" id="UP000053201">
    <property type="component" value="Unassembled WGS sequence"/>
</dbReference>
<evidence type="ECO:0000313" key="1">
    <source>
        <dbReference type="EMBL" id="KND05131.1"/>
    </source>
</evidence>
<sequence>MIRSINLRRCTARCRRIFACHYRSLSAIPRPAAMPSSKGWTILGVVLPLPLLLISQDRWLECSPTFNGVPVAATFLMHQALPRFEKKFPGLEISAVYDANRPEEYKYEETGLFSSLMPSHAIVEVPVFEKLSETEEAKLGVSGIRKKPVGRVQLKGTCSIGCAKVELTEIRVFKNNGQVVWEWKKKGA</sequence>
<organism evidence="1 2">
    <name type="scientific">Spizellomyces punctatus (strain DAOM BR117)</name>
    <dbReference type="NCBI Taxonomy" id="645134"/>
    <lineage>
        <taxon>Eukaryota</taxon>
        <taxon>Fungi</taxon>
        <taxon>Fungi incertae sedis</taxon>
        <taxon>Chytridiomycota</taxon>
        <taxon>Chytridiomycota incertae sedis</taxon>
        <taxon>Chytridiomycetes</taxon>
        <taxon>Spizellomycetales</taxon>
        <taxon>Spizellomycetaceae</taxon>
        <taxon>Spizellomyces</taxon>
    </lineage>
</organism>
<accession>A0A0L0HUW4</accession>
<protein>
    <submittedName>
        <fullName evidence="1">Uncharacterized protein</fullName>
    </submittedName>
</protein>
<dbReference type="EMBL" id="KQ257450">
    <property type="protein sequence ID" value="KND05131.1"/>
    <property type="molecule type" value="Genomic_DNA"/>
</dbReference>
<proteinExistence type="predicted"/>
<dbReference type="RefSeq" id="XP_016613170.1">
    <property type="nucleotide sequence ID" value="XM_016749132.1"/>
</dbReference>
<name>A0A0L0HUW4_SPIPD</name>
<dbReference type="GeneID" id="27684509"/>